<evidence type="ECO:0000313" key="1">
    <source>
        <dbReference type="EMBL" id="KAG0420843.1"/>
    </source>
</evidence>
<evidence type="ECO:0000313" key="2">
    <source>
        <dbReference type="Proteomes" id="UP000805193"/>
    </source>
</evidence>
<dbReference type="Proteomes" id="UP000805193">
    <property type="component" value="Unassembled WGS sequence"/>
</dbReference>
<keyword evidence="2" id="KW-1185">Reference proteome</keyword>
<organism evidence="1 2">
    <name type="scientific">Ixodes persulcatus</name>
    <name type="common">Taiga tick</name>
    <dbReference type="NCBI Taxonomy" id="34615"/>
    <lineage>
        <taxon>Eukaryota</taxon>
        <taxon>Metazoa</taxon>
        <taxon>Ecdysozoa</taxon>
        <taxon>Arthropoda</taxon>
        <taxon>Chelicerata</taxon>
        <taxon>Arachnida</taxon>
        <taxon>Acari</taxon>
        <taxon>Parasitiformes</taxon>
        <taxon>Ixodida</taxon>
        <taxon>Ixodoidea</taxon>
        <taxon>Ixodidae</taxon>
        <taxon>Ixodinae</taxon>
        <taxon>Ixodes</taxon>
    </lineage>
</organism>
<protein>
    <submittedName>
        <fullName evidence="1">Uncharacterized protein</fullName>
    </submittedName>
</protein>
<gene>
    <name evidence="1" type="ORF">HPB47_003245</name>
</gene>
<reference evidence="1 2" key="1">
    <citation type="journal article" date="2020" name="Cell">
        <title>Large-Scale Comparative Analyses of Tick Genomes Elucidate Their Genetic Diversity and Vector Capacities.</title>
        <authorList>
            <consortium name="Tick Genome and Microbiome Consortium (TIGMIC)"/>
            <person name="Jia N."/>
            <person name="Wang J."/>
            <person name="Shi W."/>
            <person name="Du L."/>
            <person name="Sun Y."/>
            <person name="Zhan W."/>
            <person name="Jiang J.F."/>
            <person name="Wang Q."/>
            <person name="Zhang B."/>
            <person name="Ji P."/>
            <person name="Bell-Sakyi L."/>
            <person name="Cui X.M."/>
            <person name="Yuan T.T."/>
            <person name="Jiang B.G."/>
            <person name="Yang W.F."/>
            <person name="Lam T.T."/>
            <person name="Chang Q.C."/>
            <person name="Ding S.J."/>
            <person name="Wang X.J."/>
            <person name="Zhu J.G."/>
            <person name="Ruan X.D."/>
            <person name="Zhao L."/>
            <person name="Wei J.T."/>
            <person name="Ye R.Z."/>
            <person name="Que T.C."/>
            <person name="Du C.H."/>
            <person name="Zhou Y.H."/>
            <person name="Cheng J.X."/>
            <person name="Dai P.F."/>
            <person name="Guo W.B."/>
            <person name="Han X.H."/>
            <person name="Huang E.J."/>
            <person name="Li L.F."/>
            <person name="Wei W."/>
            <person name="Gao Y.C."/>
            <person name="Liu J.Z."/>
            <person name="Shao H.Z."/>
            <person name="Wang X."/>
            <person name="Wang C.C."/>
            <person name="Yang T.C."/>
            <person name="Huo Q.B."/>
            <person name="Li W."/>
            <person name="Chen H.Y."/>
            <person name="Chen S.E."/>
            <person name="Zhou L.G."/>
            <person name="Ni X.B."/>
            <person name="Tian J.H."/>
            <person name="Sheng Y."/>
            <person name="Liu T."/>
            <person name="Pan Y.S."/>
            <person name="Xia L.Y."/>
            <person name="Li J."/>
            <person name="Zhao F."/>
            <person name="Cao W.C."/>
        </authorList>
    </citation>
    <scope>NUCLEOTIDE SEQUENCE [LARGE SCALE GENOMIC DNA]</scope>
    <source>
        <strain evidence="1">Iper-2018</strain>
    </source>
</reference>
<dbReference type="EMBL" id="JABSTQ010010467">
    <property type="protein sequence ID" value="KAG0420843.1"/>
    <property type="molecule type" value="Genomic_DNA"/>
</dbReference>
<proteinExistence type="predicted"/>
<accession>A0AC60PJ10</accession>
<name>A0AC60PJ10_IXOPE</name>
<sequence length="623" mass="68583">MLATPAPTPPSSMDTEEIATGQDWKVVGAPIQRLEEQITVTIKLTDGTDLSKLPPDAIGRSLVQAAALTTAEKRDTYVKVRAIPNLIAIDTYRTTAAEKFLHLRQILVLNKQHPILAYKTSGNNTVKGVIHGIQMSVPEEEIQHELEIQGTKVIEARRIGSSHSVLIVMEGTRLPRFALYSRVVMRLHPYTPRSLFCNNCASIGHRADVCPNKLHYQRCLQCGTKLPPDSNGISEHNCEIQCQNCRGEHPADYPQCPVRQEADRNRREGMRIRSWRQANIPPRVDVTNPRIQPRQEHLKYPMAQASDTQQLRNARRPRKIKKQEQKPTRTKQRPPGQTSERPERKVTATPQGNPTGPTEDDGITPLGQTDLEVTASTGTQTSPNDLRVSSKSPPKPIETVPVAPGSKPRVDAGSPAFTPEQGKAPPACFLQGRGRPSRTSGANRPDERQLELDADAEARISSDINQQLQAVKNGTFGNLFPSFNAAEPSPETSPDVSGLPATCRSLPKTSLNASVTSTGRVCVCVWRLLKAYSKPTSSGQRLYHRPFEVSLAPEGLLRMEPSATFSEFQRCGNESRNESRRVRTAGHLSKPAQNVSQRVRDVNGTCVCVRVGSCAPEGERGLA</sequence>
<comment type="caution">
    <text evidence="1">The sequence shown here is derived from an EMBL/GenBank/DDBJ whole genome shotgun (WGS) entry which is preliminary data.</text>
</comment>